<proteinExistence type="predicted"/>
<dbReference type="Gene3D" id="3.60.10.10">
    <property type="entry name" value="Endonuclease/exonuclease/phosphatase"/>
    <property type="match status" value="1"/>
</dbReference>
<dbReference type="EMBL" id="GBHO01002129">
    <property type="protein sequence ID" value="JAG41475.1"/>
    <property type="molecule type" value="Transcribed_RNA"/>
</dbReference>
<dbReference type="SUPFAM" id="SSF56219">
    <property type="entry name" value="DNase I-like"/>
    <property type="match status" value="1"/>
</dbReference>
<protein>
    <recommendedName>
        <fullName evidence="2">Endonuclease/exonuclease/phosphatase domain-containing protein</fullName>
    </recommendedName>
</protein>
<reference evidence="1" key="2">
    <citation type="submission" date="2014-07" db="EMBL/GenBank/DDBJ databases">
        <authorList>
            <person name="Hull J."/>
        </authorList>
    </citation>
    <scope>NUCLEOTIDE SEQUENCE</scope>
</reference>
<reference evidence="1" key="1">
    <citation type="journal article" date="2014" name="PLoS ONE">
        <title>Transcriptome-Based Identification of ABC Transporters in the Western Tarnished Plant Bug Lygus hesperus.</title>
        <authorList>
            <person name="Hull J.J."/>
            <person name="Chaney K."/>
            <person name="Geib S.M."/>
            <person name="Fabrick J.A."/>
            <person name="Brent C.S."/>
            <person name="Walsh D."/>
            <person name="Lavine L.C."/>
        </authorList>
    </citation>
    <scope>NUCLEOTIDE SEQUENCE</scope>
</reference>
<name>A0A0A9ZH54_LYGHE</name>
<dbReference type="AlphaFoldDB" id="A0A0A9ZH54"/>
<evidence type="ECO:0008006" key="2">
    <source>
        <dbReference type="Google" id="ProtNLM"/>
    </source>
</evidence>
<evidence type="ECO:0000313" key="1">
    <source>
        <dbReference type="EMBL" id="JAG41475.1"/>
    </source>
</evidence>
<feature type="non-terminal residue" evidence="1">
    <location>
        <position position="1"/>
    </location>
</feature>
<accession>A0A0A9ZH54</accession>
<sequence length="335" mass="39170">RSPSGTTENKNKFVEQLEKVLEQRTVKHNCLLLGDININIDKHQLGNNSFSTDYLDVLSSKGFSCGNTKPTRINDSSKSCIDHHFYRGNLKYKVSIIETAITDHYAIYSSFEIPCHTAKPKKQQSEFKEIVDRTMLSNNIKDIEWSDLLQTNDVDKAVQIIHEKLESARNNSIRIVKNINYPRYNIIKPWITVGIKTSMSRRDKMKSKLRKQPYNTPLKEEYRQLRNNISLLVRLTRDDYYCKEIEENRNNSKKLWEIFNEIMNRSKNKSNEFPTDKWKDSNGKEMETAEIANILNNYFINVGSELAKKIKTRNTNRSQELISDSMFLNPIDESE</sequence>
<organism evidence="1">
    <name type="scientific">Lygus hesperus</name>
    <name type="common">Western plant bug</name>
    <dbReference type="NCBI Taxonomy" id="30085"/>
    <lineage>
        <taxon>Eukaryota</taxon>
        <taxon>Metazoa</taxon>
        <taxon>Ecdysozoa</taxon>
        <taxon>Arthropoda</taxon>
        <taxon>Hexapoda</taxon>
        <taxon>Insecta</taxon>
        <taxon>Pterygota</taxon>
        <taxon>Neoptera</taxon>
        <taxon>Paraneoptera</taxon>
        <taxon>Hemiptera</taxon>
        <taxon>Heteroptera</taxon>
        <taxon>Panheteroptera</taxon>
        <taxon>Cimicomorpha</taxon>
        <taxon>Miridae</taxon>
        <taxon>Mirini</taxon>
        <taxon>Lygus</taxon>
    </lineage>
</organism>
<dbReference type="InterPro" id="IPR036691">
    <property type="entry name" value="Endo/exonu/phosph_ase_sf"/>
</dbReference>
<gene>
    <name evidence="1" type="ORF">CM83_2534</name>
</gene>
<feature type="non-terminal residue" evidence="1">
    <location>
        <position position="335"/>
    </location>
</feature>